<organism evidence="1 2">
    <name type="scientific">Linum trigynum</name>
    <dbReference type="NCBI Taxonomy" id="586398"/>
    <lineage>
        <taxon>Eukaryota</taxon>
        <taxon>Viridiplantae</taxon>
        <taxon>Streptophyta</taxon>
        <taxon>Embryophyta</taxon>
        <taxon>Tracheophyta</taxon>
        <taxon>Spermatophyta</taxon>
        <taxon>Magnoliopsida</taxon>
        <taxon>eudicotyledons</taxon>
        <taxon>Gunneridae</taxon>
        <taxon>Pentapetalae</taxon>
        <taxon>rosids</taxon>
        <taxon>fabids</taxon>
        <taxon>Malpighiales</taxon>
        <taxon>Linaceae</taxon>
        <taxon>Linum</taxon>
    </lineage>
</organism>
<accession>A0AAV2E2H1</accession>
<evidence type="ECO:0000313" key="1">
    <source>
        <dbReference type="EMBL" id="CAL1379853.1"/>
    </source>
</evidence>
<proteinExistence type="predicted"/>
<reference evidence="1 2" key="1">
    <citation type="submission" date="2024-04" db="EMBL/GenBank/DDBJ databases">
        <authorList>
            <person name="Fracassetti M."/>
        </authorList>
    </citation>
    <scope>NUCLEOTIDE SEQUENCE [LARGE SCALE GENOMIC DNA]</scope>
</reference>
<sequence>MLLFFLNERRCLFFPEVSLEATADVNYKSLLADDGIPDDEASGLNVSIPGARKGRNGVKCRRAPRIQPAKDDAPMKVEILEVGEKGMEGEELAFNWLPVKVMFSVIYTQRELNLMGCLVHHDRGKITLLLNLLL</sequence>
<dbReference type="EMBL" id="OZ034817">
    <property type="protein sequence ID" value="CAL1379853.1"/>
    <property type="molecule type" value="Genomic_DNA"/>
</dbReference>
<dbReference type="AlphaFoldDB" id="A0AAV2E2H1"/>
<name>A0AAV2E2H1_9ROSI</name>
<gene>
    <name evidence="1" type="ORF">LTRI10_LOCUS21345</name>
</gene>
<evidence type="ECO:0000313" key="2">
    <source>
        <dbReference type="Proteomes" id="UP001497516"/>
    </source>
</evidence>
<protein>
    <submittedName>
        <fullName evidence="1">Uncharacterized protein</fullName>
    </submittedName>
</protein>
<dbReference type="Proteomes" id="UP001497516">
    <property type="component" value="Chromosome 4"/>
</dbReference>
<keyword evidence="2" id="KW-1185">Reference proteome</keyword>